<dbReference type="InterPro" id="IPR022789">
    <property type="entry name" value="ParD"/>
</dbReference>
<dbReference type="NCBIfam" id="TIGR02606">
    <property type="entry name" value="antidote_CC2985"/>
    <property type="match status" value="1"/>
</dbReference>
<keyword evidence="2" id="KW-1277">Toxin-antitoxin system</keyword>
<sequence length="89" mass="10118">MERDDTDIIISLTDDLAEFVQSHVDSGRYQSATDMVRDALSLLQEQDRQALDTERLRRAWREGEASGDYRSLNLGEIKAAARKRFSEGA</sequence>
<dbReference type="PANTHER" id="PTHR36582">
    <property type="entry name" value="ANTITOXIN PARD"/>
    <property type="match status" value="1"/>
</dbReference>
<gene>
    <name evidence="3" type="ORF">J2T09_004307</name>
</gene>
<accession>A0ABT9PYG7</accession>
<evidence type="ECO:0000256" key="1">
    <source>
        <dbReference type="ARBA" id="ARBA00008580"/>
    </source>
</evidence>
<comment type="caution">
    <text evidence="3">The sequence shown here is derived from an EMBL/GenBank/DDBJ whole genome shotgun (WGS) entry which is preliminary data.</text>
</comment>
<dbReference type="SUPFAM" id="SSF47598">
    <property type="entry name" value="Ribbon-helix-helix"/>
    <property type="match status" value="1"/>
</dbReference>
<dbReference type="Pfam" id="PF03693">
    <property type="entry name" value="ParD_antitoxin"/>
    <property type="match status" value="1"/>
</dbReference>
<protein>
    <submittedName>
        <fullName evidence="3">Antitoxin ParD1/3/4</fullName>
    </submittedName>
</protein>
<keyword evidence="4" id="KW-1185">Reference proteome</keyword>
<comment type="similarity">
    <text evidence="1">Belongs to the ParD antitoxin family.</text>
</comment>
<dbReference type="Proteomes" id="UP001241472">
    <property type="component" value="Unassembled WGS sequence"/>
</dbReference>
<proteinExistence type="inferred from homology"/>
<organism evidence="3 4">
    <name type="scientific">Neorhizobium huautlense</name>
    <dbReference type="NCBI Taxonomy" id="67774"/>
    <lineage>
        <taxon>Bacteria</taxon>
        <taxon>Pseudomonadati</taxon>
        <taxon>Pseudomonadota</taxon>
        <taxon>Alphaproteobacteria</taxon>
        <taxon>Hyphomicrobiales</taxon>
        <taxon>Rhizobiaceae</taxon>
        <taxon>Rhizobium/Agrobacterium group</taxon>
        <taxon>Neorhizobium</taxon>
    </lineage>
</organism>
<evidence type="ECO:0000313" key="4">
    <source>
        <dbReference type="Proteomes" id="UP001241472"/>
    </source>
</evidence>
<dbReference type="InterPro" id="IPR010985">
    <property type="entry name" value="Ribbon_hlx_hlx"/>
</dbReference>
<evidence type="ECO:0000313" key="3">
    <source>
        <dbReference type="EMBL" id="MDP9839531.1"/>
    </source>
</evidence>
<reference evidence="3 4" key="1">
    <citation type="submission" date="2023-07" db="EMBL/GenBank/DDBJ databases">
        <title>Sorghum-associated microbial communities from plants grown in Nebraska, USA.</title>
        <authorList>
            <person name="Schachtman D."/>
        </authorList>
    </citation>
    <scope>NUCLEOTIDE SEQUENCE [LARGE SCALE GENOMIC DNA]</scope>
    <source>
        <strain evidence="3 4">DS1307</strain>
    </source>
</reference>
<dbReference type="PANTHER" id="PTHR36582:SF2">
    <property type="entry name" value="ANTITOXIN PARD"/>
    <property type="match status" value="1"/>
</dbReference>
<dbReference type="InterPro" id="IPR038296">
    <property type="entry name" value="ParD_sf"/>
</dbReference>
<name>A0ABT9PYG7_9HYPH</name>
<dbReference type="Gene3D" id="6.10.10.120">
    <property type="entry name" value="Antitoxin ParD1-like"/>
    <property type="match status" value="1"/>
</dbReference>
<dbReference type="EMBL" id="JAUSRF010000017">
    <property type="protein sequence ID" value="MDP9839531.1"/>
    <property type="molecule type" value="Genomic_DNA"/>
</dbReference>
<evidence type="ECO:0000256" key="2">
    <source>
        <dbReference type="ARBA" id="ARBA00022649"/>
    </source>
</evidence>
<dbReference type="RefSeq" id="WP_306838212.1">
    <property type="nucleotide sequence ID" value="NZ_JAUSRF010000017.1"/>
</dbReference>